<organism evidence="1 2">
    <name type="scientific">Gloeobacter kilaueensis (strain ATCC BAA-2537 / CCAP 1431/1 / ULC 316 / JS1)</name>
    <dbReference type="NCBI Taxonomy" id="1183438"/>
    <lineage>
        <taxon>Bacteria</taxon>
        <taxon>Bacillati</taxon>
        <taxon>Cyanobacteriota</taxon>
        <taxon>Cyanophyceae</taxon>
        <taxon>Gloeobacterales</taxon>
        <taxon>Gloeobacteraceae</taxon>
        <taxon>Gloeobacter</taxon>
    </lineage>
</organism>
<reference evidence="1 2" key="1">
    <citation type="journal article" date="2013" name="PLoS ONE">
        <title>Cultivation and Complete Genome Sequencing of Gloeobacter kilaueensis sp. nov., from a Lava Cave in Kilauea Caldera, Hawai'i.</title>
        <authorList>
            <person name="Saw J.H."/>
            <person name="Schatz M."/>
            <person name="Brown M.V."/>
            <person name="Kunkel D.D."/>
            <person name="Foster J.S."/>
            <person name="Shick H."/>
            <person name="Christensen S."/>
            <person name="Hou S."/>
            <person name="Wan X."/>
            <person name="Donachie S.P."/>
        </authorList>
    </citation>
    <scope>NUCLEOTIDE SEQUENCE [LARGE SCALE GENOMIC DNA]</scope>
    <source>
        <strain evidence="2">JS</strain>
    </source>
</reference>
<name>U5QDW9_GLOK1</name>
<accession>U5QDW9</accession>
<dbReference type="Proteomes" id="UP000017396">
    <property type="component" value="Chromosome"/>
</dbReference>
<dbReference type="OrthoDB" id="9807055at2"/>
<dbReference type="Gene3D" id="3.90.1720.10">
    <property type="entry name" value="endopeptidase domain like (from Nostoc punctiforme)"/>
    <property type="match status" value="1"/>
</dbReference>
<evidence type="ECO:0000313" key="1">
    <source>
        <dbReference type="EMBL" id="AGY57157.1"/>
    </source>
</evidence>
<dbReference type="HOGENOM" id="CLU_115301_3_0_3"/>
<keyword evidence="2" id="KW-1185">Reference proteome</keyword>
<proteinExistence type="predicted"/>
<sequence>MADLITGAQVVTEARRWLGTPFHHRARLLGVGVDCVQLLVAVAHELGLSTYEPPPYSRHPDGRKLRAILAELCEPVGESLELAQPGDVLEVLNSRYPGHVGLATERGILHASLGEGKVIEHPIDAHLQLKICRVYRMPGVTDGSL</sequence>
<dbReference type="InterPro" id="IPR038765">
    <property type="entry name" value="Papain-like_cys_pep_sf"/>
</dbReference>
<gene>
    <name evidence="1" type="ORF">GKIL_0911</name>
</gene>
<dbReference type="AlphaFoldDB" id="U5QDW9"/>
<dbReference type="STRING" id="1183438.GKIL_0911"/>
<dbReference type="EMBL" id="CP003587">
    <property type="protein sequence ID" value="AGY57157.1"/>
    <property type="molecule type" value="Genomic_DNA"/>
</dbReference>
<dbReference type="RefSeq" id="WP_023172217.1">
    <property type="nucleotide sequence ID" value="NC_022600.1"/>
</dbReference>
<evidence type="ECO:0000313" key="2">
    <source>
        <dbReference type="Proteomes" id="UP000017396"/>
    </source>
</evidence>
<dbReference type="GO" id="GO:0016787">
    <property type="term" value="F:hydrolase activity"/>
    <property type="evidence" value="ECO:0007669"/>
    <property type="project" value="UniProtKB-KW"/>
</dbReference>
<dbReference type="KEGG" id="glj:GKIL_0911"/>
<keyword evidence="1" id="KW-0378">Hydrolase</keyword>
<dbReference type="SUPFAM" id="SSF54001">
    <property type="entry name" value="Cysteine proteinases"/>
    <property type="match status" value="1"/>
</dbReference>
<dbReference type="eggNOG" id="COG0791">
    <property type="taxonomic scope" value="Bacteria"/>
</dbReference>
<protein>
    <submittedName>
        <fullName evidence="1">Cell wall-associated hydrolases (Invasion-associated proteins)</fullName>
    </submittedName>
</protein>